<dbReference type="GO" id="GO:0016887">
    <property type="term" value="F:ATP hydrolysis activity"/>
    <property type="evidence" value="ECO:0007669"/>
    <property type="project" value="TreeGrafter"/>
</dbReference>
<comment type="caution">
    <text evidence="11">The sequence shown here is derived from an EMBL/GenBank/DDBJ whole genome shotgun (WGS) entry which is preliminary data.</text>
</comment>
<dbReference type="EMBL" id="DSUH01000064">
    <property type="protein sequence ID" value="HGU31780.1"/>
    <property type="molecule type" value="Genomic_DNA"/>
</dbReference>
<proteinExistence type="inferred from homology"/>
<dbReference type="FunFam" id="3.40.50.300:FF:000398">
    <property type="entry name" value="Type IV pilus assembly ATPase PilB"/>
    <property type="match status" value="1"/>
</dbReference>
<dbReference type="GO" id="GO:0005886">
    <property type="term" value="C:plasma membrane"/>
    <property type="evidence" value="ECO:0007669"/>
    <property type="project" value="TreeGrafter"/>
</dbReference>
<evidence type="ECO:0000256" key="7">
    <source>
        <dbReference type="ARBA" id="ARBA00024382"/>
    </source>
</evidence>
<dbReference type="AlphaFoldDB" id="A0A7C4MKY9"/>
<evidence type="ECO:0000256" key="3">
    <source>
        <dbReference type="ARBA" id="ARBA00022741"/>
    </source>
</evidence>
<comment type="catalytic activity">
    <reaction evidence="8">
        <text>ATP + H2O + cellular proteinSide 1 = ADP + phosphate + cellular proteinSide 2.</text>
        <dbReference type="EC" id="7.4.2.8"/>
    </reaction>
</comment>
<dbReference type="InterPro" id="IPR013369">
    <property type="entry name" value="T2SS_GspE"/>
</dbReference>
<keyword evidence="3" id="KW-0547">Nucleotide-binding</keyword>
<dbReference type="Pfam" id="PF00437">
    <property type="entry name" value="T2SSE"/>
    <property type="match status" value="1"/>
</dbReference>
<organism evidence="11">
    <name type="scientific">Desulfatirhabdium butyrativorans</name>
    <dbReference type="NCBI Taxonomy" id="340467"/>
    <lineage>
        <taxon>Bacteria</taxon>
        <taxon>Pseudomonadati</taxon>
        <taxon>Thermodesulfobacteriota</taxon>
        <taxon>Desulfobacteria</taxon>
        <taxon>Desulfobacterales</taxon>
        <taxon>Desulfatirhabdiaceae</taxon>
        <taxon>Desulfatirhabdium</taxon>
    </lineage>
</organism>
<dbReference type="Gene3D" id="3.30.300.160">
    <property type="entry name" value="Type II secretion system, protein E, N-terminal domain"/>
    <property type="match status" value="1"/>
</dbReference>
<name>A0A7C4MKY9_9BACT</name>
<keyword evidence="5" id="KW-0653">Protein transport</keyword>
<evidence type="ECO:0000256" key="8">
    <source>
        <dbReference type="ARBA" id="ARBA00034006"/>
    </source>
</evidence>
<dbReference type="Gene3D" id="3.40.50.300">
    <property type="entry name" value="P-loop containing nucleotide triphosphate hydrolases"/>
    <property type="match status" value="1"/>
</dbReference>
<dbReference type="SUPFAM" id="SSF160246">
    <property type="entry name" value="EspE N-terminal domain-like"/>
    <property type="match status" value="1"/>
</dbReference>
<dbReference type="GO" id="GO:0015627">
    <property type="term" value="C:type II protein secretion system complex"/>
    <property type="evidence" value="ECO:0007669"/>
    <property type="project" value="InterPro"/>
</dbReference>
<dbReference type="CDD" id="cd01129">
    <property type="entry name" value="PulE-GspE-like"/>
    <property type="match status" value="1"/>
</dbReference>
<dbReference type="InterPro" id="IPR001482">
    <property type="entry name" value="T2SS/T4SS_dom"/>
</dbReference>
<dbReference type="GO" id="GO:0005524">
    <property type="term" value="F:ATP binding"/>
    <property type="evidence" value="ECO:0007669"/>
    <property type="project" value="UniProtKB-KW"/>
</dbReference>
<evidence type="ECO:0000259" key="10">
    <source>
        <dbReference type="PROSITE" id="PS00662"/>
    </source>
</evidence>
<dbReference type="GO" id="GO:0015628">
    <property type="term" value="P:protein secretion by the type II secretion system"/>
    <property type="evidence" value="ECO:0007669"/>
    <property type="project" value="InterPro"/>
</dbReference>
<dbReference type="SMART" id="SM00382">
    <property type="entry name" value="AAA"/>
    <property type="match status" value="1"/>
</dbReference>
<dbReference type="NCBIfam" id="TIGR02533">
    <property type="entry name" value="type_II_gspE"/>
    <property type="match status" value="1"/>
</dbReference>
<dbReference type="Gene3D" id="3.30.450.90">
    <property type="match status" value="1"/>
</dbReference>
<dbReference type="GO" id="GO:0008564">
    <property type="term" value="F:protein-exporting ATPase activity"/>
    <property type="evidence" value="ECO:0007669"/>
    <property type="project" value="UniProtKB-EC"/>
</dbReference>
<dbReference type="InterPro" id="IPR037257">
    <property type="entry name" value="T2SS_E_N_sf"/>
</dbReference>
<evidence type="ECO:0000256" key="4">
    <source>
        <dbReference type="ARBA" id="ARBA00022840"/>
    </source>
</evidence>
<dbReference type="PANTHER" id="PTHR30258:SF2">
    <property type="entry name" value="COMG OPERON PROTEIN 1"/>
    <property type="match status" value="1"/>
</dbReference>
<keyword evidence="6" id="KW-1278">Translocase</keyword>
<dbReference type="FunFam" id="3.30.450.90:FF:000001">
    <property type="entry name" value="Type II secretion system ATPase GspE"/>
    <property type="match status" value="1"/>
</dbReference>
<keyword evidence="2" id="KW-0813">Transport</keyword>
<reference evidence="11" key="1">
    <citation type="journal article" date="2020" name="mSystems">
        <title>Genome- and Community-Level Interaction Insights into Carbon Utilization and Element Cycling Functions of Hydrothermarchaeota in Hydrothermal Sediment.</title>
        <authorList>
            <person name="Zhou Z."/>
            <person name="Liu Y."/>
            <person name="Xu W."/>
            <person name="Pan J."/>
            <person name="Luo Z.H."/>
            <person name="Li M."/>
        </authorList>
    </citation>
    <scope>NUCLEOTIDE SEQUENCE [LARGE SCALE GENOMIC DNA]</scope>
    <source>
        <strain evidence="11">SpSt-477</strain>
    </source>
</reference>
<evidence type="ECO:0000256" key="6">
    <source>
        <dbReference type="ARBA" id="ARBA00022967"/>
    </source>
</evidence>
<dbReference type="PANTHER" id="PTHR30258">
    <property type="entry name" value="TYPE II SECRETION SYSTEM PROTEIN GSPE-RELATED"/>
    <property type="match status" value="1"/>
</dbReference>
<dbReference type="InterPro" id="IPR003593">
    <property type="entry name" value="AAA+_ATPase"/>
</dbReference>
<dbReference type="SUPFAM" id="SSF52540">
    <property type="entry name" value="P-loop containing nucleoside triphosphate hydrolases"/>
    <property type="match status" value="1"/>
</dbReference>
<evidence type="ECO:0000256" key="5">
    <source>
        <dbReference type="ARBA" id="ARBA00022927"/>
    </source>
</evidence>
<evidence type="ECO:0000256" key="1">
    <source>
        <dbReference type="ARBA" id="ARBA00006611"/>
    </source>
</evidence>
<dbReference type="InterPro" id="IPR027417">
    <property type="entry name" value="P-loop_NTPase"/>
</dbReference>
<dbReference type="PROSITE" id="PS00662">
    <property type="entry name" value="T2SP_E"/>
    <property type="match status" value="1"/>
</dbReference>
<protein>
    <recommendedName>
        <fullName evidence="7">protein-secreting ATPase</fullName>
        <ecNumber evidence="7">7.4.2.8</ecNumber>
    </recommendedName>
</protein>
<keyword evidence="4" id="KW-0067">ATP-binding</keyword>
<gene>
    <name evidence="11" type="primary">gspE</name>
    <name evidence="11" type="ORF">ENS29_02870</name>
</gene>
<evidence type="ECO:0000313" key="11">
    <source>
        <dbReference type="EMBL" id="HGU31780.1"/>
    </source>
</evidence>
<sequence>MPPSLLSWKSPEIGITPSNRRNVPHPGSGPDIIASEWAASGISADTDENSRLEALGRRYGFSVQHGPLLATPVDPRLTQCVRSIPMAFLKTHLLVPVSLDRTADRVTVAMNDPTDYVKRDLLARTLLPKRTDWVLAPRSAILAAVTTLYHEEAPSAEEIVLDGADMTENGIEMMASADLLDDMSEAPVIRFVNHLIAKSVRARASDIHIEPYAETLQIRYRIDGVLYDLSTPPKWVHAALISRIKIMARMNIAEKRLPQDGRMDVRIGERQVDIRVSTIPTVFGERVVLRLLDKSSSLLHLNELGLSPDHLQTIERLIASPYGMLLVTGPTGSGKTTTLYAILSAMIRPAVNIITIEDPVEYQLNGISQIQVNPKIDLTFANGLRSIVRQDPDVILVGEIRDRETAEIAVQAALTGHVVFSTLHTNDSASAITRLVDIGIEPFLISSSVIAVAAQRLVRVLCPTCKEPFDPDHTLLERMGIGRIRLEGPLYRASGCPDCFHTGYRGRMCIFELMVLDAALKSLVLHTFDAHRIQMEARSLGMVPLREDGIRKVLEGLTTLEEVLRVTER</sequence>
<dbReference type="EC" id="7.4.2.8" evidence="7"/>
<evidence type="ECO:0000256" key="9">
    <source>
        <dbReference type="SAM" id="MobiDB-lite"/>
    </source>
</evidence>
<comment type="similarity">
    <text evidence="1">Belongs to the GSP E family.</text>
</comment>
<accession>A0A7C4MKY9</accession>
<feature type="region of interest" description="Disordered" evidence="9">
    <location>
        <begin position="1"/>
        <end position="27"/>
    </location>
</feature>
<dbReference type="InterPro" id="IPR007831">
    <property type="entry name" value="T2SS_GspE_N"/>
</dbReference>
<dbReference type="Pfam" id="PF05157">
    <property type="entry name" value="MshEN"/>
    <property type="match status" value="1"/>
</dbReference>
<feature type="domain" description="Bacterial type II secretion system protein E" evidence="10">
    <location>
        <begin position="388"/>
        <end position="402"/>
    </location>
</feature>
<evidence type="ECO:0000256" key="2">
    <source>
        <dbReference type="ARBA" id="ARBA00022448"/>
    </source>
</evidence>